<feature type="region of interest" description="Disordered" evidence="1">
    <location>
        <begin position="78"/>
        <end position="167"/>
    </location>
</feature>
<evidence type="ECO:0000313" key="3">
    <source>
        <dbReference type="Proteomes" id="UP000076584"/>
    </source>
</evidence>
<comment type="caution">
    <text evidence="2">The sequence shown here is derived from an EMBL/GenBank/DDBJ whole genome shotgun (WGS) entry which is preliminary data.</text>
</comment>
<protein>
    <submittedName>
        <fullName evidence="2">Internalin protein</fullName>
    </submittedName>
</protein>
<evidence type="ECO:0000256" key="1">
    <source>
        <dbReference type="SAM" id="MobiDB-lite"/>
    </source>
</evidence>
<dbReference type="EMBL" id="LFIW01001589">
    <property type="protein sequence ID" value="KZL81752.1"/>
    <property type="molecule type" value="Genomic_DNA"/>
</dbReference>
<organism evidence="2 3">
    <name type="scientific">Colletotrichum incanum</name>
    <name type="common">Soybean anthracnose fungus</name>
    <dbReference type="NCBI Taxonomy" id="1573173"/>
    <lineage>
        <taxon>Eukaryota</taxon>
        <taxon>Fungi</taxon>
        <taxon>Dikarya</taxon>
        <taxon>Ascomycota</taxon>
        <taxon>Pezizomycotina</taxon>
        <taxon>Sordariomycetes</taxon>
        <taxon>Hypocreomycetidae</taxon>
        <taxon>Glomerellales</taxon>
        <taxon>Glomerellaceae</taxon>
        <taxon>Colletotrichum</taxon>
        <taxon>Colletotrichum spaethianum species complex</taxon>
    </lineage>
</organism>
<gene>
    <name evidence="2" type="ORF">CI238_12036</name>
</gene>
<proteinExistence type="predicted"/>
<reference evidence="2 3" key="1">
    <citation type="submission" date="2015-06" db="EMBL/GenBank/DDBJ databases">
        <title>Survival trade-offs in plant roots during colonization by closely related pathogenic and mutualistic fungi.</title>
        <authorList>
            <person name="Hacquard S."/>
            <person name="Kracher B."/>
            <person name="Hiruma K."/>
            <person name="Weinman A."/>
            <person name="Muench P."/>
            <person name="Garrido Oter R."/>
            <person name="Ver Loren van Themaat E."/>
            <person name="Dallerey J.-F."/>
            <person name="Damm U."/>
            <person name="Henrissat B."/>
            <person name="Lespinet O."/>
            <person name="Thon M."/>
            <person name="Kemen E."/>
            <person name="McHardy A.C."/>
            <person name="Schulze-Lefert P."/>
            <person name="O'Connell R.J."/>
        </authorList>
    </citation>
    <scope>NUCLEOTIDE SEQUENCE [LARGE SCALE GENOMIC DNA]</scope>
    <source>
        <strain evidence="2 3">MAFF 238704</strain>
    </source>
</reference>
<keyword evidence="3" id="KW-1185">Reference proteome</keyword>
<evidence type="ECO:0000313" key="2">
    <source>
        <dbReference type="EMBL" id="KZL81752.1"/>
    </source>
</evidence>
<dbReference type="Proteomes" id="UP000076584">
    <property type="component" value="Unassembled WGS sequence"/>
</dbReference>
<name>A0A167BUC2_COLIC</name>
<sequence length="167" mass="17870">MATQGGDPADNLIRGIEGISIQLLLSKLALRASSQGCPPITEVSTCLNLESGSPSYKMKVAIILAALTACVASLPTVPRSGHAQINADESYLPMKARAETSADESYDPMKRAETSADESYDPMKARAETSADESYLPMKRAETSADESYDPMKVRADTSADESYLPM</sequence>
<accession>A0A167BUC2</accession>
<dbReference type="AlphaFoldDB" id="A0A167BUC2"/>